<evidence type="ECO:0000313" key="3">
    <source>
        <dbReference type="EMBL" id="VAV82705.1"/>
    </source>
</evidence>
<feature type="domain" description="4'-phosphopantetheinyl transferase" evidence="2">
    <location>
        <begin position="104"/>
        <end position="170"/>
    </location>
</feature>
<dbReference type="Gene3D" id="3.90.470.20">
    <property type="entry name" value="4'-phosphopantetheinyl transferase domain"/>
    <property type="match status" value="2"/>
</dbReference>
<evidence type="ECO:0000256" key="1">
    <source>
        <dbReference type="ARBA" id="ARBA00022679"/>
    </source>
</evidence>
<dbReference type="EMBL" id="UOEB01000028">
    <property type="protein sequence ID" value="VAV82705.1"/>
    <property type="molecule type" value="Genomic_DNA"/>
</dbReference>
<dbReference type="SUPFAM" id="SSF56214">
    <property type="entry name" value="4'-phosphopantetheinyl transferase"/>
    <property type="match status" value="2"/>
</dbReference>
<dbReference type="GO" id="GO:0008897">
    <property type="term" value="F:holo-[acyl-carrier-protein] synthase activity"/>
    <property type="evidence" value="ECO:0007669"/>
    <property type="project" value="InterPro"/>
</dbReference>
<dbReference type="GO" id="GO:0000287">
    <property type="term" value="F:magnesium ion binding"/>
    <property type="evidence" value="ECO:0007669"/>
    <property type="project" value="InterPro"/>
</dbReference>
<organism evidence="3">
    <name type="scientific">hydrothermal vent metagenome</name>
    <dbReference type="NCBI Taxonomy" id="652676"/>
    <lineage>
        <taxon>unclassified sequences</taxon>
        <taxon>metagenomes</taxon>
        <taxon>ecological metagenomes</taxon>
    </lineage>
</organism>
<evidence type="ECO:0000259" key="2">
    <source>
        <dbReference type="Pfam" id="PF01648"/>
    </source>
</evidence>
<proteinExistence type="predicted"/>
<name>A0A3B0RH87_9ZZZZ</name>
<dbReference type="InterPro" id="IPR008278">
    <property type="entry name" value="4-PPantetheinyl_Trfase_dom"/>
</dbReference>
<accession>A0A3B0RH87</accession>
<dbReference type="AlphaFoldDB" id="A0A3B0RH87"/>
<dbReference type="Pfam" id="PF01648">
    <property type="entry name" value="ACPS"/>
    <property type="match status" value="1"/>
</dbReference>
<reference evidence="3" key="1">
    <citation type="submission" date="2018-06" db="EMBL/GenBank/DDBJ databases">
        <authorList>
            <person name="Zhirakovskaya E."/>
        </authorList>
    </citation>
    <scope>NUCLEOTIDE SEQUENCE</scope>
</reference>
<dbReference type="InterPro" id="IPR037143">
    <property type="entry name" value="4-PPantetheinyl_Trfase_dom_sf"/>
</dbReference>
<protein>
    <submittedName>
        <fullName evidence="3">Siderophore (Surfactin) biosynthesis regulatory protein</fullName>
    </submittedName>
</protein>
<sequence>MPIYKTIKPNAETTVYVWKIDETFDELTQNMDLNDRSKKRLNGMKSELHQRGFLSVRYLLKEAGYTDFDLYYNNYGKPLLKDGKHISISHSYQFSAIIISNNDVGIDIEKIRDKIIRIGDRFVNTKVDSLSNEDMVKQLTIIWGAKEAMYKTYPYGGLSFHDHIAMDPFLFENNKSTGRVNFKNWKKEYNIYFMFFDEGFTMVYVLPMNNVKDQLKRF</sequence>
<gene>
    <name evidence="3" type="ORF">MNBD_BACTEROID02-1382</name>
</gene>
<keyword evidence="1" id="KW-0808">Transferase</keyword>